<dbReference type="RefSeq" id="WP_211632106.1">
    <property type="nucleotide sequence ID" value="NZ_CP073100.1"/>
</dbReference>
<name>A0A975J0P7_9BACT</name>
<gene>
    <name evidence="1" type="ORF">KBB96_03025</name>
</gene>
<organism evidence="1 2">
    <name type="scientific">Luteolibacter ambystomatis</name>
    <dbReference type="NCBI Taxonomy" id="2824561"/>
    <lineage>
        <taxon>Bacteria</taxon>
        <taxon>Pseudomonadati</taxon>
        <taxon>Verrucomicrobiota</taxon>
        <taxon>Verrucomicrobiia</taxon>
        <taxon>Verrucomicrobiales</taxon>
        <taxon>Verrucomicrobiaceae</taxon>
        <taxon>Luteolibacter</taxon>
    </lineage>
</organism>
<dbReference type="AlphaFoldDB" id="A0A975J0P7"/>
<evidence type="ECO:0000313" key="1">
    <source>
        <dbReference type="EMBL" id="QUE51871.1"/>
    </source>
</evidence>
<dbReference type="Proteomes" id="UP000676169">
    <property type="component" value="Chromosome"/>
</dbReference>
<proteinExistence type="predicted"/>
<evidence type="ECO:0000313" key="2">
    <source>
        <dbReference type="Proteomes" id="UP000676169"/>
    </source>
</evidence>
<keyword evidence="2" id="KW-1185">Reference proteome</keyword>
<accession>A0A975J0P7</accession>
<reference evidence="1" key="1">
    <citation type="submission" date="2021-04" db="EMBL/GenBank/DDBJ databases">
        <title>Luteolibacter sp. 32A isolated from the skin of an Anderson's salamander (Ambystoma andersonii).</title>
        <authorList>
            <person name="Spergser J."/>
            <person name="Busse H.-J."/>
        </authorList>
    </citation>
    <scope>NUCLEOTIDE SEQUENCE</scope>
    <source>
        <strain evidence="1">32A</strain>
    </source>
</reference>
<protein>
    <submittedName>
        <fullName evidence="1">Uncharacterized protein</fullName>
    </submittedName>
</protein>
<dbReference type="KEGG" id="lamb:KBB96_03025"/>
<sequence length="210" mass="22710">MSALDQLRSELHRKFPGAHAGSWRLQESGAEFTRFTDLEAFQPGTISEVVPAAGLSVFGLLIASLLGDPDRTADFPELVLVDGGDGFDPESFTAAACSKLLWVRCTSAMEMLKAGELMVRDGSIPTVLLDAAGLDLRQLRAIPASSWWRLKQGAEQTGSRLIVLSSAQVVPCASLRLALTADLSLADFSEPRPVLLNRLQARPERLRHAT</sequence>
<dbReference type="EMBL" id="CP073100">
    <property type="protein sequence ID" value="QUE51871.1"/>
    <property type="molecule type" value="Genomic_DNA"/>
</dbReference>